<dbReference type="AlphaFoldDB" id="A0AA39P8S8"/>
<dbReference type="EMBL" id="JAUEPU010000088">
    <property type="protein sequence ID" value="KAK0479420.1"/>
    <property type="molecule type" value="Genomic_DNA"/>
</dbReference>
<proteinExistence type="predicted"/>
<sequence>MSSTNATYEAYRRRWEWLFLERGPRTSTKRYFACTWTMVLSKATNSALFLDVARLKGLEFSVTQGRHELEAATSQLLVDMSAADGGYAWLGIIVVNPDGLTDAVLLYFVGWFIATGAMVQGPVVPIDVREVFPVRMFSVRAMVHETPEYLLLLRYPQLS</sequence>
<keyword evidence="2" id="KW-1185">Reference proteome</keyword>
<dbReference type="Proteomes" id="UP001175228">
    <property type="component" value="Unassembled WGS sequence"/>
</dbReference>
<gene>
    <name evidence="1" type="ORF">EDD18DRAFT_1364224</name>
</gene>
<reference evidence="1" key="1">
    <citation type="submission" date="2023-06" db="EMBL/GenBank/DDBJ databases">
        <authorList>
            <consortium name="Lawrence Berkeley National Laboratory"/>
            <person name="Ahrendt S."/>
            <person name="Sahu N."/>
            <person name="Indic B."/>
            <person name="Wong-Bajracharya J."/>
            <person name="Merenyi Z."/>
            <person name="Ke H.-M."/>
            <person name="Monk M."/>
            <person name="Kocsube S."/>
            <person name="Drula E."/>
            <person name="Lipzen A."/>
            <person name="Balint B."/>
            <person name="Henrissat B."/>
            <person name="Andreopoulos B."/>
            <person name="Martin F.M."/>
            <person name="Harder C.B."/>
            <person name="Rigling D."/>
            <person name="Ford K.L."/>
            <person name="Foster G.D."/>
            <person name="Pangilinan J."/>
            <person name="Papanicolaou A."/>
            <person name="Barry K."/>
            <person name="LaButti K."/>
            <person name="Viragh M."/>
            <person name="Koriabine M."/>
            <person name="Yan M."/>
            <person name="Riley R."/>
            <person name="Champramary S."/>
            <person name="Plett K.L."/>
            <person name="Tsai I.J."/>
            <person name="Slot J."/>
            <person name="Sipos G."/>
            <person name="Plett J."/>
            <person name="Nagy L.G."/>
            <person name="Grigoriev I.V."/>
        </authorList>
    </citation>
    <scope>NUCLEOTIDE SEQUENCE</scope>
    <source>
        <strain evidence="1">HWK02</strain>
    </source>
</reference>
<comment type="caution">
    <text evidence="1">The sequence shown here is derived from an EMBL/GenBank/DDBJ whole genome shotgun (WGS) entry which is preliminary data.</text>
</comment>
<organism evidence="1 2">
    <name type="scientific">Armillaria luteobubalina</name>
    <dbReference type="NCBI Taxonomy" id="153913"/>
    <lineage>
        <taxon>Eukaryota</taxon>
        <taxon>Fungi</taxon>
        <taxon>Dikarya</taxon>
        <taxon>Basidiomycota</taxon>
        <taxon>Agaricomycotina</taxon>
        <taxon>Agaricomycetes</taxon>
        <taxon>Agaricomycetidae</taxon>
        <taxon>Agaricales</taxon>
        <taxon>Marasmiineae</taxon>
        <taxon>Physalacriaceae</taxon>
        <taxon>Armillaria</taxon>
    </lineage>
</organism>
<evidence type="ECO:0000313" key="2">
    <source>
        <dbReference type="Proteomes" id="UP001175228"/>
    </source>
</evidence>
<evidence type="ECO:0000313" key="1">
    <source>
        <dbReference type="EMBL" id="KAK0479420.1"/>
    </source>
</evidence>
<name>A0AA39P8S8_9AGAR</name>
<protein>
    <submittedName>
        <fullName evidence="1">Uncharacterized protein</fullName>
    </submittedName>
</protein>
<accession>A0AA39P8S8</accession>